<dbReference type="GeneID" id="19169322"/>
<evidence type="ECO:0000256" key="3">
    <source>
        <dbReference type="ARBA" id="ARBA00023163"/>
    </source>
</evidence>
<feature type="region of interest" description="Disordered" evidence="5">
    <location>
        <begin position="1"/>
        <end position="286"/>
    </location>
</feature>
<keyword evidence="4" id="KW-0539">Nucleus</keyword>
<feature type="compositionally biased region" description="Pro residues" evidence="5">
    <location>
        <begin position="1"/>
        <end position="10"/>
    </location>
</feature>
<evidence type="ECO:0000256" key="1">
    <source>
        <dbReference type="ARBA" id="ARBA00004123"/>
    </source>
</evidence>
<dbReference type="Pfam" id="PF05132">
    <property type="entry name" value="RNA_pol_Rpc4"/>
    <property type="match status" value="1"/>
</dbReference>
<evidence type="ECO:0000256" key="2">
    <source>
        <dbReference type="ARBA" id="ARBA00022478"/>
    </source>
</evidence>
<feature type="compositionally biased region" description="Basic residues" evidence="5">
    <location>
        <begin position="192"/>
        <end position="203"/>
    </location>
</feature>
<accession>W9XVF3</accession>
<dbReference type="InterPro" id="IPR007811">
    <property type="entry name" value="RPC4"/>
</dbReference>
<feature type="compositionally biased region" description="Basic and acidic residues" evidence="5">
    <location>
        <begin position="33"/>
        <end position="62"/>
    </location>
</feature>
<keyword evidence="3" id="KW-0804">Transcription</keyword>
<sequence>MPDLPTPTPKPAAAKPSVTGPKPKPRAGVVRKTKAEREQFAKEEAERQKARLAEEAKNERARGGARGGRGGARGGRGGSSTGQRDERARDGPISVGSGVFGAGSGLKPGGRPRGLLAEGYSEMLDGQPGIKFDESQAGTVELAGSSGGGRGAGSRRTEAFDIPSDEEADEPKRDIEKICISSGEEDEGAVSKKGKAKAIRRAPRTGTGLRPVRAPRIRREDEEDASASGRRQGLVKKNEPDFHEPDEDEMDVDEPVVVKEQLSSPELRKRSLRKSSNKAREAKLATETIEERAERLRVSDDTHKLRNLFVAQQIKPQATADDSDVEESGIEDGKFFLFQLPPLTPFLLDADAIVQEPAIKAEPTSDTIATVPQSSTVTEANASGGVEVKKDPDLDGAGTIPKPILEMDGLLTATEPTRLPSGLVGKLRLHQSGKVSLDWGGTDMEVRYGSEVDFLQDVVLVKPGVKTEGQGENENVTATDGDRSDAHKDRAGAAYALGHVRKKLVLIPDWAKLYD</sequence>
<feature type="compositionally biased region" description="Acidic residues" evidence="5">
    <location>
        <begin position="244"/>
        <end position="254"/>
    </location>
</feature>
<evidence type="ECO:0000313" key="7">
    <source>
        <dbReference type="Proteomes" id="UP000019478"/>
    </source>
</evidence>
<dbReference type="PANTHER" id="PTHR13408">
    <property type="entry name" value="DNA-DIRECTED RNA POLYMERASE III"/>
    <property type="match status" value="1"/>
</dbReference>
<gene>
    <name evidence="6" type="ORF">A1O3_05206</name>
</gene>
<evidence type="ECO:0000313" key="6">
    <source>
        <dbReference type="EMBL" id="EXJ84537.1"/>
    </source>
</evidence>
<dbReference type="RefSeq" id="XP_007733522.1">
    <property type="nucleotide sequence ID" value="XM_007735332.1"/>
</dbReference>
<evidence type="ECO:0000256" key="5">
    <source>
        <dbReference type="SAM" id="MobiDB-lite"/>
    </source>
</evidence>
<keyword evidence="2" id="KW-0240">DNA-directed RNA polymerase</keyword>
<reference evidence="6 7" key="1">
    <citation type="submission" date="2013-03" db="EMBL/GenBank/DDBJ databases">
        <title>The Genome Sequence of Capronia epimyces CBS 606.96.</title>
        <authorList>
            <consortium name="The Broad Institute Genomics Platform"/>
            <person name="Cuomo C."/>
            <person name="de Hoog S."/>
            <person name="Gorbushina A."/>
            <person name="Walker B."/>
            <person name="Young S.K."/>
            <person name="Zeng Q."/>
            <person name="Gargeya S."/>
            <person name="Fitzgerald M."/>
            <person name="Haas B."/>
            <person name="Abouelleil A."/>
            <person name="Allen A.W."/>
            <person name="Alvarado L."/>
            <person name="Arachchi H.M."/>
            <person name="Berlin A.M."/>
            <person name="Chapman S.B."/>
            <person name="Gainer-Dewar J."/>
            <person name="Goldberg J."/>
            <person name="Griggs A."/>
            <person name="Gujja S."/>
            <person name="Hansen M."/>
            <person name="Howarth C."/>
            <person name="Imamovic A."/>
            <person name="Ireland A."/>
            <person name="Larimer J."/>
            <person name="McCowan C."/>
            <person name="Murphy C."/>
            <person name="Pearson M."/>
            <person name="Poon T.W."/>
            <person name="Priest M."/>
            <person name="Roberts A."/>
            <person name="Saif S."/>
            <person name="Shea T."/>
            <person name="Sisk P."/>
            <person name="Sykes S."/>
            <person name="Wortman J."/>
            <person name="Nusbaum C."/>
            <person name="Birren B."/>
        </authorList>
    </citation>
    <scope>NUCLEOTIDE SEQUENCE [LARGE SCALE GENOMIC DNA]</scope>
    <source>
        <strain evidence="6 7">CBS 606.96</strain>
    </source>
</reference>
<dbReference type="HOGENOM" id="CLU_467695_0_0_1"/>
<dbReference type="Proteomes" id="UP000019478">
    <property type="component" value="Unassembled WGS sequence"/>
</dbReference>
<keyword evidence="7" id="KW-1185">Reference proteome</keyword>
<dbReference type="eggNOG" id="KOG3122">
    <property type="taxonomic scope" value="Eukaryota"/>
</dbReference>
<feature type="region of interest" description="Disordered" evidence="5">
    <location>
        <begin position="465"/>
        <end position="485"/>
    </location>
</feature>
<feature type="compositionally biased region" description="Gly residues" evidence="5">
    <location>
        <begin position="98"/>
        <end position="112"/>
    </location>
</feature>
<comment type="caution">
    <text evidence="6">The sequence shown here is derived from an EMBL/GenBank/DDBJ whole genome shotgun (WGS) entry which is preliminary data.</text>
</comment>
<dbReference type="GO" id="GO:0005666">
    <property type="term" value="C:RNA polymerase III complex"/>
    <property type="evidence" value="ECO:0007669"/>
    <property type="project" value="InterPro"/>
</dbReference>
<dbReference type="GO" id="GO:0042797">
    <property type="term" value="P:tRNA transcription by RNA polymerase III"/>
    <property type="evidence" value="ECO:0007669"/>
    <property type="project" value="TreeGrafter"/>
</dbReference>
<organism evidence="6 7">
    <name type="scientific">Capronia epimyces CBS 606.96</name>
    <dbReference type="NCBI Taxonomy" id="1182542"/>
    <lineage>
        <taxon>Eukaryota</taxon>
        <taxon>Fungi</taxon>
        <taxon>Dikarya</taxon>
        <taxon>Ascomycota</taxon>
        <taxon>Pezizomycotina</taxon>
        <taxon>Eurotiomycetes</taxon>
        <taxon>Chaetothyriomycetidae</taxon>
        <taxon>Chaetothyriales</taxon>
        <taxon>Herpotrichiellaceae</taxon>
        <taxon>Capronia</taxon>
    </lineage>
</organism>
<evidence type="ECO:0008006" key="8">
    <source>
        <dbReference type="Google" id="ProtNLM"/>
    </source>
</evidence>
<dbReference type="PANTHER" id="PTHR13408:SF0">
    <property type="entry name" value="DNA-DIRECTED RNA POLYMERASE III SUBUNIT RPC4"/>
    <property type="match status" value="1"/>
</dbReference>
<name>W9XVF3_9EURO</name>
<proteinExistence type="predicted"/>
<dbReference type="OrthoDB" id="5836119at2759"/>
<dbReference type="STRING" id="1182542.W9XVF3"/>
<comment type="subcellular location">
    <subcellularLocation>
        <location evidence="1">Nucleus</location>
    </subcellularLocation>
</comment>
<dbReference type="EMBL" id="AMGY01000004">
    <property type="protein sequence ID" value="EXJ84537.1"/>
    <property type="molecule type" value="Genomic_DNA"/>
</dbReference>
<feature type="compositionally biased region" description="Gly residues" evidence="5">
    <location>
        <begin position="64"/>
        <end position="80"/>
    </location>
</feature>
<dbReference type="AlphaFoldDB" id="W9XVF3"/>
<protein>
    <recommendedName>
        <fullName evidence="8">DNA-directed RNA polymerase III subunit RPC4</fullName>
    </recommendedName>
</protein>
<evidence type="ECO:0000256" key="4">
    <source>
        <dbReference type="ARBA" id="ARBA00023242"/>
    </source>
</evidence>
<dbReference type="GO" id="GO:0003677">
    <property type="term" value="F:DNA binding"/>
    <property type="evidence" value="ECO:0007669"/>
    <property type="project" value="InterPro"/>
</dbReference>
<feature type="compositionally biased region" description="Basic residues" evidence="5">
    <location>
        <begin position="23"/>
        <end position="32"/>
    </location>
</feature>